<feature type="compositionally biased region" description="Basic and acidic residues" evidence="1">
    <location>
        <begin position="25"/>
        <end position="41"/>
    </location>
</feature>
<proteinExistence type="predicted"/>
<evidence type="ECO:0000313" key="3">
    <source>
        <dbReference type="Proteomes" id="UP000606724"/>
    </source>
</evidence>
<evidence type="ECO:0000256" key="1">
    <source>
        <dbReference type="SAM" id="MobiDB-lite"/>
    </source>
</evidence>
<feature type="region of interest" description="Disordered" evidence="1">
    <location>
        <begin position="1"/>
        <end position="83"/>
    </location>
</feature>
<dbReference type="Proteomes" id="UP000606724">
    <property type="component" value="Unassembled WGS sequence"/>
</dbReference>
<sequence length="83" mass="9361">MKDFTQPNDEEPVLIDDPAALKPKNPKDSYKGRKYEPDIDGPKQASQETDEVYVDPRKEEDLPPGGKNVADLNAYDLSQKNNE</sequence>
<accession>A0ABR8RL79</accession>
<gene>
    <name evidence="2" type="ORF">H9653_11125</name>
</gene>
<protein>
    <submittedName>
        <fullName evidence="2">Uncharacterized protein</fullName>
    </submittedName>
</protein>
<dbReference type="RefSeq" id="WP_191692418.1">
    <property type="nucleotide sequence ID" value="NZ_JACSQR010000041.1"/>
</dbReference>
<dbReference type="EMBL" id="JACSQR010000041">
    <property type="protein sequence ID" value="MBD7948557.1"/>
    <property type="molecule type" value="Genomic_DNA"/>
</dbReference>
<reference evidence="2 3" key="1">
    <citation type="submission" date="2020-08" db="EMBL/GenBank/DDBJ databases">
        <title>A Genomic Blueprint of the Chicken Gut Microbiome.</title>
        <authorList>
            <person name="Gilroy R."/>
            <person name="Ravi A."/>
            <person name="Getino M."/>
            <person name="Pursley I."/>
            <person name="Horton D.L."/>
            <person name="Alikhan N.-F."/>
            <person name="Baker D."/>
            <person name="Gharbi K."/>
            <person name="Hall N."/>
            <person name="Watson M."/>
            <person name="Adriaenssens E.M."/>
            <person name="Foster-Nyarko E."/>
            <person name="Jarju S."/>
            <person name="Secka A."/>
            <person name="Antonio M."/>
            <person name="Oren A."/>
            <person name="Chaudhuri R."/>
            <person name="La Ragione R.M."/>
            <person name="Hildebrand F."/>
            <person name="Pallen M.J."/>
        </authorList>
    </citation>
    <scope>NUCLEOTIDE SEQUENCE [LARGE SCALE GENOMIC DNA]</scope>
    <source>
        <strain evidence="2 3">Sa4CVA2</strain>
    </source>
</reference>
<organism evidence="2 3">
    <name type="scientific">Psychrobacter communis</name>
    <dbReference type="NCBI Taxonomy" id="2762238"/>
    <lineage>
        <taxon>Bacteria</taxon>
        <taxon>Pseudomonadati</taxon>
        <taxon>Pseudomonadota</taxon>
        <taxon>Gammaproteobacteria</taxon>
        <taxon>Moraxellales</taxon>
        <taxon>Moraxellaceae</taxon>
        <taxon>Psychrobacter</taxon>
    </lineage>
</organism>
<name>A0ABR8RL79_9GAMM</name>
<evidence type="ECO:0000313" key="2">
    <source>
        <dbReference type="EMBL" id="MBD7948557.1"/>
    </source>
</evidence>
<comment type="caution">
    <text evidence="2">The sequence shown here is derived from an EMBL/GenBank/DDBJ whole genome shotgun (WGS) entry which is preliminary data.</text>
</comment>
<keyword evidence="3" id="KW-1185">Reference proteome</keyword>